<dbReference type="InterPro" id="IPR006381">
    <property type="entry name" value="HAD-SF-IIB-MPGP"/>
</dbReference>
<gene>
    <name evidence="4" type="ORF">AB4875_03240</name>
</gene>
<evidence type="ECO:0000256" key="3">
    <source>
        <dbReference type="ARBA" id="ARBA00022842"/>
    </source>
</evidence>
<dbReference type="SFLD" id="SFLDS00003">
    <property type="entry name" value="Haloacid_Dehalogenase"/>
    <property type="match status" value="1"/>
</dbReference>
<protein>
    <submittedName>
        <fullName evidence="4">HAD-IIB family hydrolase</fullName>
    </submittedName>
</protein>
<dbReference type="Gene3D" id="3.30.980.20">
    <property type="entry name" value="Putative mannosyl-3-phosphoglycerate phosphatase, domain 2"/>
    <property type="match status" value="1"/>
</dbReference>
<proteinExistence type="predicted"/>
<dbReference type="InterPro" id="IPR023214">
    <property type="entry name" value="HAD_sf"/>
</dbReference>
<keyword evidence="3" id="KW-0460">Magnesium</keyword>
<dbReference type="Pfam" id="PF08282">
    <property type="entry name" value="Hydrolase_3"/>
    <property type="match status" value="1"/>
</dbReference>
<comment type="caution">
    <text evidence="4">The sequence shown here is derived from an EMBL/GenBank/DDBJ whole genome shotgun (WGS) entry which is preliminary data.</text>
</comment>
<accession>A0ABV3TSB0</accession>
<evidence type="ECO:0000256" key="2">
    <source>
        <dbReference type="ARBA" id="ARBA00022801"/>
    </source>
</evidence>
<evidence type="ECO:0000313" key="5">
    <source>
        <dbReference type="Proteomes" id="UP001557484"/>
    </source>
</evidence>
<organism evidence="4 5">
    <name type="scientific">Zhongshania arctica</name>
    <dbReference type="NCBI Taxonomy" id="3238302"/>
    <lineage>
        <taxon>Bacteria</taxon>
        <taxon>Pseudomonadati</taxon>
        <taxon>Pseudomonadota</taxon>
        <taxon>Gammaproteobacteria</taxon>
        <taxon>Cellvibrionales</taxon>
        <taxon>Spongiibacteraceae</taxon>
        <taxon>Zhongshania</taxon>
    </lineage>
</organism>
<evidence type="ECO:0000256" key="1">
    <source>
        <dbReference type="ARBA" id="ARBA00022723"/>
    </source>
</evidence>
<keyword evidence="2 4" id="KW-0378">Hydrolase</keyword>
<evidence type="ECO:0000313" key="4">
    <source>
        <dbReference type="EMBL" id="MEX1664486.1"/>
    </source>
</evidence>
<dbReference type="GO" id="GO:0016787">
    <property type="term" value="F:hydrolase activity"/>
    <property type="evidence" value="ECO:0007669"/>
    <property type="project" value="UniProtKB-KW"/>
</dbReference>
<dbReference type="SUPFAM" id="SSF56784">
    <property type="entry name" value="HAD-like"/>
    <property type="match status" value="1"/>
</dbReference>
<dbReference type="PANTHER" id="PTHR10000:SF8">
    <property type="entry name" value="HAD SUPERFAMILY HYDROLASE-LIKE, TYPE 3"/>
    <property type="match status" value="1"/>
</dbReference>
<dbReference type="PANTHER" id="PTHR10000">
    <property type="entry name" value="PHOSPHOSERINE PHOSPHATASE"/>
    <property type="match status" value="1"/>
</dbReference>
<dbReference type="NCBIfam" id="TIGR01484">
    <property type="entry name" value="HAD-SF-IIB"/>
    <property type="match status" value="1"/>
</dbReference>
<dbReference type="Gene3D" id="3.40.50.1000">
    <property type="entry name" value="HAD superfamily/HAD-like"/>
    <property type="match status" value="1"/>
</dbReference>
<dbReference type="NCBIfam" id="TIGR01486">
    <property type="entry name" value="HAD-SF-IIB-MPGP"/>
    <property type="match status" value="1"/>
</dbReference>
<dbReference type="SFLD" id="SFLDG01142">
    <property type="entry name" value="C2.B.2:_Mannosyl-3-phosphoglyc"/>
    <property type="match status" value="1"/>
</dbReference>
<keyword evidence="5" id="KW-1185">Reference proteome</keyword>
<dbReference type="InterPro" id="IPR006379">
    <property type="entry name" value="HAD-SF_hydro_IIB"/>
</dbReference>
<dbReference type="InterPro" id="IPR036412">
    <property type="entry name" value="HAD-like_sf"/>
</dbReference>
<dbReference type="EMBL" id="JBFRYB010000001">
    <property type="protein sequence ID" value="MEX1664486.1"/>
    <property type="molecule type" value="Genomic_DNA"/>
</dbReference>
<dbReference type="Proteomes" id="UP001557484">
    <property type="component" value="Unassembled WGS sequence"/>
</dbReference>
<name>A0ABV3TSB0_9GAMM</name>
<reference evidence="4 5" key="1">
    <citation type="journal article" date="2011" name="Int. J. Syst. Evol. Microbiol.">
        <title>Zhongshania antarctica gen. nov., sp. nov. and Zhongshania guokunii sp. nov., gammaproteobacteria respectively isolated from coastal attached (fast) ice and surface seawater of the Antarctic.</title>
        <authorList>
            <person name="Li H.J."/>
            <person name="Zhang X.Y."/>
            <person name="Chen C.X."/>
            <person name="Zhang Y.J."/>
            <person name="Gao Z.M."/>
            <person name="Yu Y."/>
            <person name="Chen X.L."/>
            <person name="Chen B."/>
            <person name="Zhang Y.Z."/>
        </authorList>
    </citation>
    <scope>NUCLEOTIDE SEQUENCE [LARGE SCALE GENOMIC DNA]</scope>
    <source>
        <strain evidence="4 5">R06B22</strain>
    </source>
</reference>
<keyword evidence="1" id="KW-0479">Metal-binding</keyword>
<dbReference type="SFLD" id="SFLDG01140">
    <property type="entry name" value="C2.B:_Phosphomannomutase_and_P"/>
    <property type="match status" value="1"/>
</dbReference>
<dbReference type="RefSeq" id="WP_368374607.1">
    <property type="nucleotide sequence ID" value="NZ_JBFRYB010000001.1"/>
</dbReference>
<sequence length="273" mass="29737">MTVGLAKNIIFTDLDGTLLDHDSYSFDAAAPALAVIAEQSIIWVLNTSKTCAELLPLSRRLGNPYPFIIENGAAVVVPPGCDFLADVKMEEIDGARHKRFAPHRRDIVALIHGWREDKAYRFSGFSDFDAPALQDITGLSIADAELALQRDYSEPICWQDTEEQWQRFSADLRAAGLQALKGGRFHHIMGPANKGLAMSWLVSCLYPTGAQPRVIALGDSGNDVAMLAAADVGVVVRSDHHAPPKINDPHGSILLTEQCGPAGWNETLLELLK</sequence>